<proteinExistence type="predicted"/>
<dbReference type="Proteomes" id="UP000053766">
    <property type="component" value="Unassembled WGS sequence"/>
</dbReference>
<accession>A0A0D8XCZ9</accession>
<reference evidence="1 2" key="1">
    <citation type="submission" date="2013-11" db="EMBL/GenBank/DDBJ databases">
        <title>Draft genome of the bovine lungworm Dictyocaulus viviparus.</title>
        <authorList>
            <person name="Mitreva M."/>
        </authorList>
    </citation>
    <scope>NUCLEOTIDE SEQUENCE [LARGE SCALE GENOMIC DNA]</scope>
    <source>
        <strain evidence="1 2">HannoverDv2000</strain>
    </source>
</reference>
<dbReference type="EMBL" id="KN717412">
    <property type="protein sequence ID" value="KJH40291.1"/>
    <property type="molecule type" value="Genomic_DNA"/>
</dbReference>
<reference evidence="2" key="2">
    <citation type="journal article" date="2016" name="Sci. Rep.">
        <title>Dictyocaulus viviparus genome, variome and transcriptome elucidate lungworm biology and support future intervention.</title>
        <authorList>
            <person name="McNulty S.N."/>
            <person name="Strube C."/>
            <person name="Rosa B.A."/>
            <person name="Martin J.C."/>
            <person name="Tyagi R."/>
            <person name="Choi Y.J."/>
            <person name="Wang Q."/>
            <person name="Hallsworth Pepin K."/>
            <person name="Zhang X."/>
            <person name="Ozersky P."/>
            <person name="Wilson R.K."/>
            <person name="Sternberg P.W."/>
            <person name="Gasser R.B."/>
            <person name="Mitreva M."/>
        </authorList>
    </citation>
    <scope>NUCLEOTIDE SEQUENCE [LARGE SCALE GENOMIC DNA]</scope>
    <source>
        <strain evidence="2">HannoverDv2000</strain>
    </source>
</reference>
<name>A0A0D8XCZ9_DICVI</name>
<dbReference type="AlphaFoldDB" id="A0A0D8XCZ9"/>
<keyword evidence="2" id="KW-1185">Reference proteome</keyword>
<protein>
    <submittedName>
        <fullName evidence="1">Uncharacterized protein</fullName>
    </submittedName>
</protein>
<evidence type="ECO:0000313" key="1">
    <source>
        <dbReference type="EMBL" id="KJH40291.1"/>
    </source>
</evidence>
<gene>
    <name evidence="1" type="ORF">DICVIV_13768</name>
</gene>
<organism evidence="1 2">
    <name type="scientific">Dictyocaulus viviparus</name>
    <name type="common">Bovine lungworm</name>
    <dbReference type="NCBI Taxonomy" id="29172"/>
    <lineage>
        <taxon>Eukaryota</taxon>
        <taxon>Metazoa</taxon>
        <taxon>Ecdysozoa</taxon>
        <taxon>Nematoda</taxon>
        <taxon>Chromadorea</taxon>
        <taxon>Rhabditida</taxon>
        <taxon>Rhabditina</taxon>
        <taxon>Rhabditomorpha</taxon>
        <taxon>Strongyloidea</taxon>
        <taxon>Metastrongylidae</taxon>
        <taxon>Dictyocaulus</taxon>
    </lineage>
</organism>
<sequence length="82" mass="9365">IITKLSTVVYGCTSAVKLKDISLWFDMIKHFIPNKTKQFTFAKQHFMCILSNGSDATGCLKEISSSKLNNYYIKDGNNIRKR</sequence>
<feature type="non-terminal residue" evidence="1">
    <location>
        <position position="1"/>
    </location>
</feature>
<evidence type="ECO:0000313" key="2">
    <source>
        <dbReference type="Proteomes" id="UP000053766"/>
    </source>
</evidence>